<dbReference type="SUPFAM" id="SSF56801">
    <property type="entry name" value="Acetyl-CoA synthetase-like"/>
    <property type="match status" value="1"/>
</dbReference>
<dbReference type="InterPro" id="IPR023213">
    <property type="entry name" value="CAT-like_dom_sf"/>
</dbReference>
<dbReference type="Pfam" id="PF00668">
    <property type="entry name" value="Condensation"/>
    <property type="match status" value="1"/>
</dbReference>
<dbReference type="GO" id="GO:0043041">
    <property type="term" value="P:amino acid activation for nonribosomal peptide biosynthetic process"/>
    <property type="evidence" value="ECO:0007669"/>
    <property type="project" value="TreeGrafter"/>
</dbReference>
<dbReference type="PROSITE" id="PS00455">
    <property type="entry name" value="AMP_BINDING"/>
    <property type="match status" value="1"/>
</dbReference>
<dbReference type="PANTHER" id="PTHR45527:SF10">
    <property type="entry name" value="PYOCHELIN SYNTHASE PCHF"/>
    <property type="match status" value="1"/>
</dbReference>
<dbReference type="InterPro" id="IPR000873">
    <property type="entry name" value="AMP-dep_synth/lig_dom"/>
</dbReference>
<dbReference type="Pfam" id="PF13193">
    <property type="entry name" value="AMP-binding_C"/>
    <property type="match status" value="1"/>
</dbReference>
<evidence type="ECO:0000313" key="8">
    <source>
        <dbReference type="EMBL" id="NEZ61538.1"/>
    </source>
</evidence>
<dbReference type="CDD" id="cd12114">
    <property type="entry name" value="A_NRPS_TlmIV_like"/>
    <property type="match status" value="1"/>
</dbReference>
<dbReference type="InterPro" id="IPR036736">
    <property type="entry name" value="ACP-like_sf"/>
</dbReference>
<dbReference type="InterPro" id="IPR001242">
    <property type="entry name" value="Condensation_dom"/>
</dbReference>
<dbReference type="FunFam" id="3.30.300.30:FF:000010">
    <property type="entry name" value="Enterobactin synthetase component F"/>
    <property type="match status" value="1"/>
</dbReference>
<evidence type="ECO:0000313" key="9">
    <source>
        <dbReference type="Proteomes" id="UP000473574"/>
    </source>
</evidence>
<evidence type="ECO:0000256" key="2">
    <source>
        <dbReference type="ARBA" id="ARBA00004924"/>
    </source>
</evidence>
<keyword evidence="4" id="KW-0597">Phosphoprotein</keyword>
<sequence>MSLREKNVAKKSQLSLAKQQLLERRLRGESGSSEQRFPIIVPGLEQRYHPFPLTDIQQAYWIGRQGGLELGNISTHGYFEIETDGITPAQLNEAWQQLIQRHEMLRMIIRQDGQQQILSEVPDYQIQVTDLRGASASALALKSESIRQQMSHQIFPLEQWPLFEIQAIYLNHDQVRFCFSLDVLIGDAWSCELLLAELADLVRVPGRSLPPLTLSFRDYVLAELEFHKFPLYERSKDYWEKRLTTLPPAPELPLQKSLSSVDSPHFMRREKQMDATTWRRLKQRAHRANLTPSGILLAAFAEILTLWSKNPKFTLNLTLYNRLPLHPDVDKIVGDFTSVTLLSVDNTSSASFETRAKRIQEQFWDDLDHSYYSGVKVIRELARIQNRPAEALTPVIFTSTLTNESLSREQSVVSSSDNLPDNLNTYVDTTYNRDMLKGMGKMTYMITQTPQVYLDHQVFFNPSGELFLNWDCVEELFPEGVLDDMFAAYGNLLERLATEETVWQATSPGLLPKPQVDQIAAINQTESSLGEDRGRCLHGLFFERVANQPDQPAVIASDRTLTYQELSNCAQQLGQQLRRLGAQPNHLVAVVMAKGWEQIVAVLGILTSGAAYVPIDPNLPQERRWHLLEQGNIDLVLTQTEWEQTLQWPTRTTRICVDTLKYERPEAPLEFVQRPEDIAYVIYTSGSTGFPKGVTIDHRGVVNTVLDINQRFGVSQRDRTFALSSLSFDLSVYDIFGTLAAGGTLVLPKAEANRDPAHWLELIIQHQVTLWNSVPALMQMLIEYAAAASKPIQSALRLVLLSGDWLPLKLPEQIRTTFTEAQVISLGGATEASIWSILYPIAQVSPRWKSIPYGYPMANQRMYVLDHALNTCPLFVPGQLYIGGVGLAKGYWHNPTKTDASFIHHPQTGERLYCTGDIGRYLPDGVIEFLGREDFQVKINGHRIELGEIEATLVQHPAIDAAVVTAIEERPGVKRLVAYPVTAQSAKTESQLTPELRKLLAEKLPAYMVPSTFIFLDSLPLTANGKVDRRQLPQPDLSESLLKQAYVAPTDEIEKQLSDIIQTILKIPQVGIYDNFFDLGGNSVHLVQTHIKIREILNQDIPLIEMFRYPTVQALSQYFCRPSNNNNVGHRQLTRAKHRKQLQQRRQTKRRR</sequence>
<dbReference type="Gene3D" id="1.10.1200.10">
    <property type="entry name" value="ACP-like"/>
    <property type="match status" value="1"/>
</dbReference>
<dbReference type="EMBL" id="QZCE01000001">
    <property type="protein sequence ID" value="NEZ61538.1"/>
    <property type="molecule type" value="Genomic_DNA"/>
</dbReference>
<name>A0A6M0RZ89_9CYAN</name>
<proteinExistence type="predicted"/>
<dbReference type="GO" id="GO:0016874">
    <property type="term" value="F:ligase activity"/>
    <property type="evidence" value="ECO:0007669"/>
    <property type="project" value="UniProtKB-KW"/>
</dbReference>
<dbReference type="NCBIfam" id="TIGR01733">
    <property type="entry name" value="AA-adenyl-dom"/>
    <property type="match status" value="1"/>
</dbReference>
<dbReference type="Gene3D" id="3.30.559.10">
    <property type="entry name" value="Chloramphenicol acetyltransferase-like domain"/>
    <property type="match status" value="1"/>
</dbReference>
<dbReference type="Pfam" id="PF00501">
    <property type="entry name" value="AMP-binding"/>
    <property type="match status" value="1"/>
</dbReference>
<dbReference type="GO" id="GO:0008610">
    <property type="term" value="P:lipid biosynthetic process"/>
    <property type="evidence" value="ECO:0007669"/>
    <property type="project" value="UniProtKB-ARBA"/>
</dbReference>
<comment type="pathway">
    <text evidence="2">Siderophore biosynthesis.</text>
</comment>
<dbReference type="FunFam" id="3.30.559.10:FF:000023">
    <property type="entry name" value="Non-ribosomal peptide synthetase"/>
    <property type="match status" value="1"/>
</dbReference>
<gene>
    <name evidence="8" type="ORF">D0962_01895</name>
</gene>
<feature type="compositionally biased region" description="Basic residues" evidence="6">
    <location>
        <begin position="1132"/>
        <end position="1152"/>
    </location>
</feature>
<keyword evidence="5" id="KW-0436">Ligase</keyword>
<dbReference type="RefSeq" id="WP_163659373.1">
    <property type="nucleotide sequence ID" value="NZ_QZCE01000001.1"/>
</dbReference>
<dbReference type="Gene3D" id="3.30.300.30">
    <property type="match status" value="1"/>
</dbReference>
<evidence type="ECO:0000256" key="3">
    <source>
        <dbReference type="ARBA" id="ARBA00022450"/>
    </source>
</evidence>
<dbReference type="FunFam" id="3.40.50.12780:FF:000012">
    <property type="entry name" value="Non-ribosomal peptide synthetase"/>
    <property type="match status" value="1"/>
</dbReference>
<dbReference type="InterPro" id="IPR020845">
    <property type="entry name" value="AMP-binding_CS"/>
</dbReference>
<feature type="region of interest" description="Disordered" evidence="6">
    <location>
        <begin position="1126"/>
        <end position="1152"/>
    </location>
</feature>
<organism evidence="8 9">
    <name type="scientific">Adonisia turfae CCMR0082</name>
    <dbReference type="NCBI Taxonomy" id="2304604"/>
    <lineage>
        <taxon>Bacteria</taxon>
        <taxon>Bacillati</taxon>
        <taxon>Cyanobacteriota</taxon>
        <taxon>Adonisia</taxon>
        <taxon>Adonisia turfae</taxon>
    </lineage>
</organism>
<dbReference type="GO" id="GO:0005737">
    <property type="term" value="C:cytoplasm"/>
    <property type="evidence" value="ECO:0007669"/>
    <property type="project" value="TreeGrafter"/>
</dbReference>
<keyword evidence="3" id="KW-0596">Phosphopantetheine</keyword>
<dbReference type="PANTHER" id="PTHR45527">
    <property type="entry name" value="NONRIBOSOMAL PEPTIDE SYNTHETASE"/>
    <property type="match status" value="1"/>
</dbReference>
<dbReference type="FunFam" id="3.30.559.30:FF:000006">
    <property type="entry name" value="Yersiniabactin polyketide/non-ribosomal peptide synthetase"/>
    <property type="match status" value="1"/>
</dbReference>
<dbReference type="Proteomes" id="UP000473574">
    <property type="component" value="Unassembled WGS sequence"/>
</dbReference>
<dbReference type="CDD" id="cd19535">
    <property type="entry name" value="Cyc_NRPS"/>
    <property type="match status" value="1"/>
</dbReference>
<evidence type="ECO:0000259" key="7">
    <source>
        <dbReference type="PROSITE" id="PS50075"/>
    </source>
</evidence>
<reference evidence="8 9" key="1">
    <citation type="journal article" date="2020" name="Microb. Ecol.">
        <title>Ecogenomics of the Marine Benthic Filamentous Cyanobacterium Adonisia.</title>
        <authorList>
            <person name="Walter J.M."/>
            <person name="Coutinho F.H."/>
            <person name="Leomil L."/>
            <person name="Hargreaves P.I."/>
            <person name="Campeao M.E."/>
            <person name="Vieira V.V."/>
            <person name="Silva B.S."/>
            <person name="Fistarol G.O."/>
            <person name="Salomon P.S."/>
            <person name="Sawabe T."/>
            <person name="Mino S."/>
            <person name="Hosokawa M."/>
            <person name="Miyashita H."/>
            <person name="Maruyama F."/>
            <person name="van Verk M.C."/>
            <person name="Dutilh B.E."/>
            <person name="Thompson C.C."/>
            <person name="Thompson F.L."/>
        </authorList>
    </citation>
    <scope>NUCLEOTIDE SEQUENCE [LARGE SCALE GENOMIC DNA]</scope>
    <source>
        <strain evidence="8 9">CCMR0082</strain>
    </source>
</reference>
<dbReference type="InterPro" id="IPR057737">
    <property type="entry name" value="Condensation_MtbB-like"/>
</dbReference>
<dbReference type="InterPro" id="IPR025110">
    <property type="entry name" value="AMP-bd_C"/>
</dbReference>
<comment type="caution">
    <text evidence="8">The sequence shown here is derived from an EMBL/GenBank/DDBJ whole genome shotgun (WGS) entry which is preliminary data.</text>
</comment>
<dbReference type="InterPro" id="IPR010071">
    <property type="entry name" value="AA_adenyl_dom"/>
</dbReference>
<dbReference type="Gene3D" id="3.30.559.30">
    <property type="entry name" value="Nonribosomal peptide synthetase, condensation domain"/>
    <property type="match status" value="1"/>
</dbReference>
<dbReference type="Gene3D" id="3.40.50.980">
    <property type="match status" value="2"/>
</dbReference>
<protein>
    <submittedName>
        <fullName evidence="8">Amino acid adenylation domain-containing protein</fullName>
    </submittedName>
</protein>
<evidence type="ECO:0000256" key="1">
    <source>
        <dbReference type="ARBA" id="ARBA00001957"/>
    </source>
</evidence>
<comment type="cofactor">
    <cofactor evidence="1">
        <name>pantetheine 4'-phosphate</name>
        <dbReference type="ChEBI" id="CHEBI:47942"/>
    </cofactor>
</comment>
<dbReference type="Gene3D" id="2.30.38.10">
    <property type="entry name" value="Luciferase, Domain 3"/>
    <property type="match status" value="1"/>
</dbReference>
<feature type="domain" description="Carrier" evidence="7">
    <location>
        <begin position="1048"/>
        <end position="1123"/>
    </location>
</feature>
<dbReference type="GO" id="GO:0031177">
    <property type="term" value="F:phosphopantetheine binding"/>
    <property type="evidence" value="ECO:0007669"/>
    <property type="project" value="TreeGrafter"/>
</dbReference>
<dbReference type="SUPFAM" id="SSF47336">
    <property type="entry name" value="ACP-like"/>
    <property type="match status" value="1"/>
</dbReference>
<dbReference type="InterPro" id="IPR045851">
    <property type="entry name" value="AMP-bd_C_sf"/>
</dbReference>
<dbReference type="SUPFAM" id="SSF52777">
    <property type="entry name" value="CoA-dependent acyltransferases"/>
    <property type="match status" value="2"/>
</dbReference>
<dbReference type="Pfam" id="PF00550">
    <property type="entry name" value="PP-binding"/>
    <property type="match status" value="1"/>
</dbReference>
<evidence type="ECO:0000256" key="6">
    <source>
        <dbReference type="SAM" id="MobiDB-lite"/>
    </source>
</evidence>
<accession>A0A6M0RZ89</accession>
<dbReference type="PROSITE" id="PS50075">
    <property type="entry name" value="CARRIER"/>
    <property type="match status" value="1"/>
</dbReference>
<dbReference type="AlphaFoldDB" id="A0A6M0RZ89"/>
<evidence type="ECO:0000256" key="4">
    <source>
        <dbReference type="ARBA" id="ARBA00022553"/>
    </source>
</evidence>
<evidence type="ECO:0000256" key="5">
    <source>
        <dbReference type="ARBA" id="ARBA00022598"/>
    </source>
</evidence>
<dbReference type="GO" id="GO:0044550">
    <property type="term" value="P:secondary metabolite biosynthetic process"/>
    <property type="evidence" value="ECO:0007669"/>
    <property type="project" value="UniProtKB-ARBA"/>
</dbReference>
<dbReference type="InterPro" id="IPR009081">
    <property type="entry name" value="PP-bd_ACP"/>
</dbReference>
<dbReference type="FunFam" id="3.40.50.980:FF:000001">
    <property type="entry name" value="Non-ribosomal peptide synthetase"/>
    <property type="match status" value="1"/>
</dbReference>